<dbReference type="GO" id="GO:0003677">
    <property type="term" value="F:DNA binding"/>
    <property type="evidence" value="ECO:0007669"/>
    <property type="project" value="UniProtKB-UniRule"/>
</dbReference>
<dbReference type="RefSeq" id="WP_061508031.1">
    <property type="nucleotide sequence ID" value="NZ_LHZF01000158.1"/>
</dbReference>
<dbReference type="InterPro" id="IPR054156">
    <property type="entry name" value="YxaF_TetR_C"/>
</dbReference>
<dbReference type="Gene3D" id="1.10.357.10">
    <property type="entry name" value="Tetracycline Repressor, domain 2"/>
    <property type="match status" value="1"/>
</dbReference>
<evidence type="ECO:0000256" key="1">
    <source>
        <dbReference type="ARBA" id="ARBA00023015"/>
    </source>
</evidence>
<gene>
    <name evidence="6" type="ORF">AD933_06575</name>
</gene>
<keyword evidence="2 4" id="KW-0238">DNA-binding</keyword>
<dbReference type="Proteomes" id="UP000075526">
    <property type="component" value="Unassembled WGS sequence"/>
</dbReference>
<dbReference type="SUPFAM" id="SSF48498">
    <property type="entry name" value="Tetracyclin repressor-like, C-terminal domain"/>
    <property type="match status" value="1"/>
</dbReference>
<evidence type="ECO:0000313" key="6">
    <source>
        <dbReference type="EMBL" id="KXV16396.1"/>
    </source>
</evidence>
<keyword evidence="1" id="KW-0805">Transcription regulation</keyword>
<dbReference type="PRINTS" id="PR00455">
    <property type="entry name" value="HTHTETR"/>
</dbReference>
<evidence type="ECO:0000259" key="5">
    <source>
        <dbReference type="PROSITE" id="PS50977"/>
    </source>
</evidence>
<evidence type="ECO:0000256" key="2">
    <source>
        <dbReference type="ARBA" id="ARBA00023125"/>
    </source>
</evidence>
<dbReference type="PANTHER" id="PTHR47506">
    <property type="entry name" value="TRANSCRIPTIONAL REGULATORY PROTEIN"/>
    <property type="match status" value="1"/>
</dbReference>
<dbReference type="InterPro" id="IPR009057">
    <property type="entry name" value="Homeodomain-like_sf"/>
</dbReference>
<proteinExistence type="predicted"/>
<feature type="DNA-binding region" description="H-T-H motif" evidence="4">
    <location>
        <begin position="27"/>
        <end position="46"/>
    </location>
</feature>
<organism evidence="6 7">
    <name type="scientific">Acetobacter malorum</name>
    <dbReference type="NCBI Taxonomy" id="178901"/>
    <lineage>
        <taxon>Bacteria</taxon>
        <taxon>Pseudomonadati</taxon>
        <taxon>Pseudomonadota</taxon>
        <taxon>Alphaproteobacteria</taxon>
        <taxon>Acetobacterales</taxon>
        <taxon>Acetobacteraceae</taxon>
        <taxon>Acetobacter</taxon>
    </lineage>
</organism>
<reference evidence="6 7" key="1">
    <citation type="submission" date="2015-06" db="EMBL/GenBank/DDBJ databases">
        <title>Improved classification and identification of acetic acid bacteria using matrix-assisted laser desorption/ionization time-of-flight mass spectrometry; Gluconobacter nephelii and Gluconobacter uchimurae are later heterotypic synonyms of Gluconobacter japonicus and Gluconobacter oxydans, respectively.</title>
        <authorList>
            <person name="Li L."/>
            <person name="Cleenwerck I."/>
            <person name="De Vuyst L."/>
            <person name="Vandamme P."/>
        </authorList>
    </citation>
    <scope>NUCLEOTIDE SEQUENCE [LARGE SCALE GENOMIC DNA]</scope>
    <source>
        <strain evidence="6 7">LMG 1552</strain>
    </source>
</reference>
<keyword evidence="3" id="KW-0804">Transcription</keyword>
<dbReference type="Pfam" id="PF21993">
    <property type="entry name" value="TetR_C_13_2"/>
    <property type="match status" value="1"/>
</dbReference>
<feature type="domain" description="HTH tetR-type" evidence="5">
    <location>
        <begin position="4"/>
        <end position="64"/>
    </location>
</feature>
<evidence type="ECO:0000256" key="3">
    <source>
        <dbReference type="ARBA" id="ARBA00023163"/>
    </source>
</evidence>
<dbReference type="PANTHER" id="PTHR47506:SF1">
    <property type="entry name" value="HTH-TYPE TRANSCRIPTIONAL REGULATOR YJDC"/>
    <property type="match status" value="1"/>
</dbReference>
<dbReference type="AlphaFoldDB" id="A0A149RQ68"/>
<dbReference type="InterPro" id="IPR036271">
    <property type="entry name" value="Tet_transcr_reg_TetR-rel_C_sf"/>
</dbReference>
<evidence type="ECO:0000256" key="4">
    <source>
        <dbReference type="PROSITE-ProRule" id="PRU00335"/>
    </source>
</evidence>
<name>A0A149RQ68_9PROT</name>
<dbReference type="PATRIC" id="fig|178901.13.peg.923"/>
<protein>
    <submittedName>
        <fullName evidence="6">Transcriptional regulator</fullName>
    </submittedName>
</protein>
<dbReference type="Pfam" id="PF00440">
    <property type="entry name" value="TetR_N"/>
    <property type="match status" value="1"/>
</dbReference>
<dbReference type="SUPFAM" id="SSF46689">
    <property type="entry name" value="Homeodomain-like"/>
    <property type="match status" value="1"/>
</dbReference>
<dbReference type="InterPro" id="IPR001647">
    <property type="entry name" value="HTH_TetR"/>
</dbReference>
<accession>A0A149RQ68</accession>
<comment type="caution">
    <text evidence="6">The sequence shown here is derived from an EMBL/GenBank/DDBJ whole genome shotgun (WGS) entry which is preliminary data.</text>
</comment>
<evidence type="ECO:0000313" key="7">
    <source>
        <dbReference type="Proteomes" id="UP000075526"/>
    </source>
</evidence>
<sequence length="207" mass="22856">MREPVPIHRIVVEARELFREYGYEGASMRDLADRVGLRPQSLYTRFPSKESLVREVLALTLDDTLADLPDPATDWRGAWRTLIGRIAETFETRGRCVGLHLAYGVTAQIPDAQEAVRAFFLRLRDAMAGILDAGEVSESAAVAEDILAQLEGATLWIATSGDMTPLRRAVERACEIAILSSTSSLPIEMPERGKALRIPTRPSPLGR</sequence>
<dbReference type="PROSITE" id="PS50977">
    <property type="entry name" value="HTH_TETR_2"/>
    <property type="match status" value="1"/>
</dbReference>
<dbReference type="EMBL" id="LHZF01000158">
    <property type="protein sequence ID" value="KXV16396.1"/>
    <property type="molecule type" value="Genomic_DNA"/>
</dbReference>